<dbReference type="PANTHER" id="PTHR12526">
    <property type="entry name" value="GLYCOSYLTRANSFERASE"/>
    <property type="match status" value="1"/>
</dbReference>
<dbReference type="Proteomes" id="UP001501772">
    <property type="component" value="Unassembled WGS sequence"/>
</dbReference>
<comment type="caution">
    <text evidence="2">The sequence shown here is derived from an EMBL/GenBank/DDBJ whole genome shotgun (WGS) entry which is preliminary data.</text>
</comment>
<accession>A0ABP8BIF1</accession>
<dbReference type="EMBL" id="BAABBY010000007">
    <property type="protein sequence ID" value="GAA4207576.1"/>
    <property type="molecule type" value="Genomic_DNA"/>
</dbReference>
<evidence type="ECO:0000259" key="1">
    <source>
        <dbReference type="Pfam" id="PF00534"/>
    </source>
</evidence>
<dbReference type="RefSeq" id="WP_344852281.1">
    <property type="nucleotide sequence ID" value="NZ_BAABBY010000007.1"/>
</dbReference>
<dbReference type="Gene3D" id="3.40.50.2000">
    <property type="entry name" value="Glycogen Phosphorylase B"/>
    <property type="match status" value="2"/>
</dbReference>
<organism evidence="2 3">
    <name type="scientific">Pedobacter jeongneungensis</name>
    <dbReference type="NCBI Taxonomy" id="947309"/>
    <lineage>
        <taxon>Bacteria</taxon>
        <taxon>Pseudomonadati</taxon>
        <taxon>Bacteroidota</taxon>
        <taxon>Sphingobacteriia</taxon>
        <taxon>Sphingobacteriales</taxon>
        <taxon>Sphingobacteriaceae</taxon>
        <taxon>Pedobacter</taxon>
    </lineage>
</organism>
<gene>
    <name evidence="2" type="ORF">GCM10022289_30190</name>
</gene>
<feature type="domain" description="Glycosyl transferase family 1" evidence="1">
    <location>
        <begin position="195"/>
        <end position="359"/>
    </location>
</feature>
<protein>
    <recommendedName>
        <fullName evidence="1">Glycosyl transferase family 1 domain-containing protein</fullName>
    </recommendedName>
</protein>
<dbReference type="Pfam" id="PF00534">
    <property type="entry name" value="Glycos_transf_1"/>
    <property type="match status" value="1"/>
</dbReference>
<proteinExistence type="predicted"/>
<dbReference type="InterPro" id="IPR001296">
    <property type="entry name" value="Glyco_trans_1"/>
</dbReference>
<dbReference type="PANTHER" id="PTHR12526:SF637">
    <property type="entry name" value="GLYCOSYLTRANSFERASE EPSF-RELATED"/>
    <property type="match status" value="1"/>
</dbReference>
<sequence length="378" mass="43212">MTTGFSKKEGATAPKKILFITPFFGRTGSEMQLLYILENLNAEKFEACLFTRNDGSLLKDLPKYIKYFVGYKKSRNYLLRLFRLLLYAVNVNPVEFQLRKIQKKVKADYWYINTIVNRDAYSIALKLGVKIISHVHEMPLYYDMVKEKTIENLLKSDLCIGCSKVVCQNLEDMGHQNVKLLNSFVDDRFISLSETKISEQFNFAPTDFIWIMAGSVNAIKGVDFVIPLLKELKPNHKIMWIGGIEDSGTTAYAQIAGKAAFKDRLFFVGRKSTDYYDYFNLGKGFLLLSRQDSFPLVMQEAAHLGKPIAGFNSGGIEEYVNDKIGIVVNQLSFTELAKAMEKIEENYGTYDKDYIKQYAKSFNATDQTLKLQSILEEI</sequence>
<name>A0ABP8BIF1_9SPHI</name>
<keyword evidence="3" id="KW-1185">Reference proteome</keyword>
<dbReference type="SUPFAM" id="SSF53756">
    <property type="entry name" value="UDP-Glycosyltransferase/glycogen phosphorylase"/>
    <property type="match status" value="1"/>
</dbReference>
<evidence type="ECO:0000313" key="2">
    <source>
        <dbReference type="EMBL" id="GAA4207576.1"/>
    </source>
</evidence>
<reference evidence="3" key="1">
    <citation type="journal article" date="2019" name="Int. J. Syst. Evol. Microbiol.">
        <title>The Global Catalogue of Microorganisms (GCM) 10K type strain sequencing project: providing services to taxonomists for standard genome sequencing and annotation.</title>
        <authorList>
            <consortium name="The Broad Institute Genomics Platform"/>
            <consortium name="The Broad Institute Genome Sequencing Center for Infectious Disease"/>
            <person name="Wu L."/>
            <person name="Ma J."/>
        </authorList>
    </citation>
    <scope>NUCLEOTIDE SEQUENCE [LARGE SCALE GENOMIC DNA]</scope>
    <source>
        <strain evidence="3">JCM 17626</strain>
    </source>
</reference>
<evidence type="ECO:0000313" key="3">
    <source>
        <dbReference type="Proteomes" id="UP001501772"/>
    </source>
</evidence>